<dbReference type="InterPro" id="IPR036396">
    <property type="entry name" value="Cyt_P450_sf"/>
</dbReference>
<dbReference type="PANTHER" id="PTHR24279:SF120">
    <property type="entry name" value="CYTOCHROME P450"/>
    <property type="match status" value="1"/>
</dbReference>
<evidence type="ECO:0000256" key="11">
    <source>
        <dbReference type="PIRSR" id="PIRSR602403-1"/>
    </source>
</evidence>
<dbReference type="Proteomes" id="UP000614350">
    <property type="component" value="Unassembled WGS sequence"/>
</dbReference>
<comment type="function">
    <text evidence="2">May be involved in the metabolism of insect hormones and in the breakdown of synthetic insecticides.</text>
</comment>
<evidence type="ECO:0000256" key="12">
    <source>
        <dbReference type="RuleBase" id="RU000461"/>
    </source>
</evidence>
<dbReference type="PANTHER" id="PTHR24279">
    <property type="entry name" value="CYTOCHROME P450"/>
    <property type="match status" value="1"/>
</dbReference>
<evidence type="ECO:0000256" key="8">
    <source>
        <dbReference type="ARBA" id="ARBA00023002"/>
    </source>
</evidence>
<reference evidence="13" key="1">
    <citation type="journal article" date="2020" name="G3 (Bethesda)">
        <title>High-Quality Assemblies for Three Invasive Social Wasps from the &lt;i&gt;Vespula&lt;/i&gt; Genus.</title>
        <authorList>
            <person name="Harrop T.W.R."/>
            <person name="Guhlin J."/>
            <person name="McLaughlin G.M."/>
            <person name="Permina E."/>
            <person name="Stockwell P."/>
            <person name="Gilligan J."/>
            <person name="Le Lec M.F."/>
            <person name="Gruber M.A.M."/>
            <person name="Quinn O."/>
            <person name="Lovegrove M."/>
            <person name="Duncan E.J."/>
            <person name="Remnant E.J."/>
            <person name="Van Eeckhoven J."/>
            <person name="Graham B."/>
            <person name="Knapp R.A."/>
            <person name="Langford K.W."/>
            <person name="Kronenberg Z."/>
            <person name="Press M.O."/>
            <person name="Eacker S.M."/>
            <person name="Wilson-Rankin E.E."/>
            <person name="Purcell J."/>
            <person name="Lester P.J."/>
            <person name="Dearden P.K."/>
        </authorList>
    </citation>
    <scope>NUCLEOTIDE SEQUENCE</scope>
    <source>
        <strain evidence="13">Marl-1</strain>
    </source>
</reference>
<dbReference type="PRINTS" id="PR00385">
    <property type="entry name" value="P450"/>
</dbReference>
<dbReference type="GO" id="GO:0020037">
    <property type="term" value="F:heme binding"/>
    <property type="evidence" value="ECO:0007669"/>
    <property type="project" value="InterPro"/>
</dbReference>
<keyword evidence="14" id="KW-1185">Reference proteome</keyword>
<evidence type="ECO:0000256" key="10">
    <source>
        <dbReference type="ARBA" id="ARBA00023033"/>
    </source>
</evidence>
<comment type="cofactor">
    <cofactor evidence="1 11">
        <name>heme</name>
        <dbReference type="ChEBI" id="CHEBI:30413"/>
    </cofactor>
</comment>
<evidence type="ECO:0000256" key="1">
    <source>
        <dbReference type="ARBA" id="ARBA00001971"/>
    </source>
</evidence>
<dbReference type="GO" id="GO:0004497">
    <property type="term" value="F:monooxygenase activity"/>
    <property type="evidence" value="ECO:0007669"/>
    <property type="project" value="UniProtKB-KW"/>
</dbReference>
<evidence type="ECO:0000256" key="3">
    <source>
        <dbReference type="ARBA" id="ARBA00004174"/>
    </source>
</evidence>
<dbReference type="InterPro" id="IPR017972">
    <property type="entry name" value="Cyt_P450_CS"/>
</dbReference>
<dbReference type="InterPro" id="IPR001128">
    <property type="entry name" value="Cyt_P450"/>
</dbReference>
<evidence type="ECO:0000313" key="13">
    <source>
        <dbReference type="EMBL" id="KAF7388792.1"/>
    </source>
</evidence>
<evidence type="ECO:0000256" key="2">
    <source>
        <dbReference type="ARBA" id="ARBA00003690"/>
    </source>
</evidence>
<dbReference type="Gene3D" id="1.10.630.10">
    <property type="entry name" value="Cytochrome P450"/>
    <property type="match status" value="1"/>
</dbReference>
<evidence type="ECO:0000256" key="7">
    <source>
        <dbReference type="ARBA" id="ARBA00022723"/>
    </source>
</evidence>
<comment type="caution">
    <text evidence="13">The sequence shown here is derived from an EMBL/GenBank/DDBJ whole genome shotgun (WGS) entry which is preliminary data.</text>
</comment>
<dbReference type="AlphaFoldDB" id="A0A834JIZ9"/>
<sequence>MMCRVLSPSAIVLRFYPFCMNGNTCRGITKFPVLSNVENQRCIDINTNEVISTRMAQSHAASAVSETLNRDDTLPLMESTSAEVMSETFEIPSKFLRPTIEDRAPLSFDQIPGPMIMKLWEKYWKYVPIFGTQLFSSLLNNRFSQGRLSWNRNITPVKYLFNRYGCIVRLSGPLSGDIVMIHRPEHIEEVFKQEGNTPIRSGIDVLEHYRLHYRKYRLAGAFSMLVLQSTEWLELKEKVHKPFNKIDPKFFRKLEIVSEDFIGQIRKIRNRQDEVPNNFNEDVARWGSECFFTLIFDKKLGFLDSTGQNPTSEPAIFIDALTTAHKYLSRCETGFQVWRFFDTPFSKRLFSACDVIDGIIGKYIRQAQNMFRTRSPLSCSEETSSVLEKLLLAQRLHPDDVSTLLMDMAILGVQAMTSCEAFLLYFLAKSPRVQKKLYEEIVSVIPNAESSITETNLQDMPYLRACLKESLRLRPAFPYITRLLPNSICLHGYTVPKGTFVIMASQITSQREENFEDPEKFRPERWLTNRVDDDFQEYSYLPFGHGARSCLGRHMAEIKMALLTAKLVREFKIEYNYADIGTSFYMMNVPDKPLRFRFIDRD</sequence>
<dbReference type="GO" id="GO:0016705">
    <property type="term" value="F:oxidoreductase activity, acting on paired donors, with incorporation or reduction of molecular oxygen"/>
    <property type="evidence" value="ECO:0007669"/>
    <property type="project" value="InterPro"/>
</dbReference>
<dbReference type="GO" id="GO:0005789">
    <property type="term" value="C:endoplasmic reticulum membrane"/>
    <property type="evidence" value="ECO:0007669"/>
    <property type="project" value="UniProtKB-SubCell"/>
</dbReference>
<protein>
    <recommendedName>
        <fullName evidence="15">Cytochrome P450</fullName>
    </recommendedName>
</protein>
<dbReference type="PROSITE" id="PS00086">
    <property type="entry name" value="CYTOCHROME_P450"/>
    <property type="match status" value="1"/>
</dbReference>
<evidence type="ECO:0000256" key="9">
    <source>
        <dbReference type="ARBA" id="ARBA00023004"/>
    </source>
</evidence>
<feature type="binding site" description="axial binding residue" evidence="11">
    <location>
        <position position="550"/>
    </location>
    <ligand>
        <name>heme</name>
        <dbReference type="ChEBI" id="CHEBI:30413"/>
    </ligand>
    <ligandPart>
        <name>Fe</name>
        <dbReference type="ChEBI" id="CHEBI:18248"/>
    </ligandPart>
</feature>
<dbReference type="CDD" id="cd11054">
    <property type="entry name" value="CYP24A1-like"/>
    <property type="match status" value="1"/>
</dbReference>
<dbReference type="InterPro" id="IPR002403">
    <property type="entry name" value="Cyt_P450_E_grp-IV"/>
</dbReference>
<evidence type="ECO:0008006" key="15">
    <source>
        <dbReference type="Google" id="ProtNLM"/>
    </source>
</evidence>
<accession>A0A834JIZ9</accession>
<gene>
    <name evidence="13" type="ORF">HZH66_009929</name>
</gene>
<evidence type="ECO:0000313" key="14">
    <source>
        <dbReference type="Proteomes" id="UP000614350"/>
    </source>
</evidence>
<evidence type="ECO:0000256" key="5">
    <source>
        <dbReference type="ARBA" id="ARBA00010617"/>
    </source>
</evidence>
<keyword evidence="8 12" id="KW-0560">Oxidoreductase</keyword>
<dbReference type="EMBL" id="JACSEA010000011">
    <property type="protein sequence ID" value="KAF7388792.1"/>
    <property type="molecule type" value="Genomic_DNA"/>
</dbReference>
<dbReference type="Pfam" id="PF00067">
    <property type="entry name" value="p450"/>
    <property type="match status" value="1"/>
</dbReference>
<keyword evidence="10 12" id="KW-0503">Monooxygenase</keyword>
<comment type="subcellular location">
    <subcellularLocation>
        <location evidence="4">Endoplasmic reticulum membrane</location>
        <topology evidence="4">Peripheral membrane protein</topology>
    </subcellularLocation>
    <subcellularLocation>
        <location evidence="3">Microsome membrane</location>
        <topology evidence="3">Peripheral membrane protein</topology>
    </subcellularLocation>
</comment>
<organism evidence="13 14">
    <name type="scientific">Vespula vulgaris</name>
    <name type="common">Yellow jacket</name>
    <name type="synonym">Wasp</name>
    <dbReference type="NCBI Taxonomy" id="7454"/>
    <lineage>
        <taxon>Eukaryota</taxon>
        <taxon>Metazoa</taxon>
        <taxon>Ecdysozoa</taxon>
        <taxon>Arthropoda</taxon>
        <taxon>Hexapoda</taxon>
        <taxon>Insecta</taxon>
        <taxon>Pterygota</taxon>
        <taxon>Neoptera</taxon>
        <taxon>Endopterygota</taxon>
        <taxon>Hymenoptera</taxon>
        <taxon>Apocrita</taxon>
        <taxon>Aculeata</taxon>
        <taxon>Vespoidea</taxon>
        <taxon>Vespidae</taxon>
        <taxon>Vespinae</taxon>
        <taxon>Vespula</taxon>
    </lineage>
</organism>
<evidence type="ECO:0000256" key="4">
    <source>
        <dbReference type="ARBA" id="ARBA00004406"/>
    </source>
</evidence>
<keyword evidence="6 11" id="KW-0349">Heme</keyword>
<keyword evidence="7 11" id="KW-0479">Metal-binding</keyword>
<dbReference type="SUPFAM" id="SSF48264">
    <property type="entry name" value="Cytochrome P450"/>
    <property type="match status" value="1"/>
</dbReference>
<comment type="similarity">
    <text evidence="5 12">Belongs to the cytochrome P450 family.</text>
</comment>
<dbReference type="GO" id="GO:0005506">
    <property type="term" value="F:iron ion binding"/>
    <property type="evidence" value="ECO:0007669"/>
    <property type="project" value="InterPro"/>
</dbReference>
<name>A0A834JIZ9_VESVU</name>
<dbReference type="InterPro" id="IPR050479">
    <property type="entry name" value="CYP11_CYP27_families"/>
</dbReference>
<proteinExistence type="inferred from homology"/>
<dbReference type="PRINTS" id="PR00465">
    <property type="entry name" value="EP450IV"/>
</dbReference>
<keyword evidence="9 11" id="KW-0408">Iron</keyword>
<evidence type="ECO:0000256" key="6">
    <source>
        <dbReference type="ARBA" id="ARBA00022617"/>
    </source>
</evidence>